<evidence type="ECO:0000259" key="3">
    <source>
        <dbReference type="Pfam" id="PF07587"/>
    </source>
</evidence>
<protein>
    <submittedName>
        <fullName evidence="5">Planctomycete cytochrome C</fullName>
    </submittedName>
</protein>
<feature type="chain" id="PRO_5022042727" evidence="1">
    <location>
        <begin position="28"/>
        <end position="1129"/>
    </location>
</feature>
<dbReference type="PANTHER" id="PTHR35889">
    <property type="entry name" value="CYCLOINULO-OLIGOSACCHARIDE FRUCTANOTRANSFERASE-RELATED"/>
    <property type="match status" value="1"/>
</dbReference>
<feature type="domain" description="DUF1549" evidence="2">
    <location>
        <begin position="175"/>
        <end position="376"/>
    </location>
</feature>
<feature type="domain" description="DUF1553" evidence="3">
    <location>
        <begin position="674"/>
        <end position="911"/>
    </location>
</feature>
<reference evidence="5 6" key="1">
    <citation type="submission" date="2019-02" db="EMBL/GenBank/DDBJ databases">
        <title>Deep-cultivation of Planctomycetes and their phenomic and genomic characterization uncovers novel biology.</title>
        <authorList>
            <person name="Wiegand S."/>
            <person name="Jogler M."/>
            <person name="Boedeker C."/>
            <person name="Pinto D."/>
            <person name="Vollmers J."/>
            <person name="Rivas-Marin E."/>
            <person name="Kohn T."/>
            <person name="Peeters S.H."/>
            <person name="Heuer A."/>
            <person name="Rast P."/>
            <person name="Oberbeckmann S."/>
            <person name="Bunk B."/>
            <person name="Jeske O."/>
            <person name="Meyerdierks A."/>
            <person name="Storesund J.E."/>
            <person name="Kallscheuer N."/>
            <person name="Luecker S."/>
            <person name="Lage O.M."/>
            <person name="Pohl T."/>
            <person name="Merkel B.J."/>
            <person name="Hornburger P."/>
            <person name="Mueller R.-W."/>
            <person name="Bruemmer F."/>
            <person name="Labrenz M."/>
            <person name="Spormann A.M."/>
            <person name="Op den Camp H."/>
            <person name="Overmann J."/>
            <person name="Amann R."/>
            <person name="Jetten M.S.M."/>
            <person name="Mascher T."/>
            <person name="Medema M.H."/>
            <person name="Devos D.P."/>
            <person name="Kaster A.-K."/>
            <person name="Ovreas L."/>
            <person name="Rohde M."/>
            <person name="Galperin M.Y."/>
            <person name="Jogler C."/>
        </authorList>
    </citation>
    <scope>NUCLEOTIDE SEQUENCE [LARGE SCALE GENOMIC DNA]</scope>
    <source>
        <strain evidence="5 6">HG66A1</strain>
    </source>
</reference>
<dbReference type="Pfam" id="PF07635">
    <property type="entry name" value="PSCyt1"/>
    <property type="match status" value="1"/>
</dbReference>
<dbReference type="OrthoDB" id="127107at2"/>
<sequence length="1129" mass="128383" precursor="true">MNYMMKQSPKLPHFILLICLSLLSVFANESRAESEKPQQVERMRFFEEHVRPLLLKHCIDCHGPKKQFAELRLDSREHLLKGGESGPAIVVNQPEDSLLISAVKRESLEMPPDRTLSPDEIKVLTTWIEQGAVWPDSARLADTKSVDFSRHWSFQPIQNPPRPAVKNTSWPQNDIDYFILARLEAEQLSPSPPAYPATLLKRMHWDLTGLLPSFEETSQFSSSFSPTASQATVDKLLDSPHYGERWGRHWLDLARYADTKGYVFFEKPTFHNAFTYRDYVIDSFNQDKPFNQFVLEQLAADYLTDELPHKTLAALGFITVGPRFKNDTHDIISDRIDVVTRGFLGLTVGCARCHDHKYDPISIEDYYSLYGVFRNSLQPIDLPFRDQDSLSPQLAEQAQKIQQTAQELNQLYQQKHQKVLEDTHLRLAEYLTVAQSQRNGPDTVKFDVIVDGDDLNPEVLLLWQEFLDLSEKSEDPVFSLWHKLAKLPAADFQPQALKLLQHSVQNQKTSPTERLIADHLLKQSPQTFEDVIRGYASLFKQIDQAWDTRIVTAARPGQQKTSQPFPEASTDVLNAFYSPHSPLVMPLHGYTVLRLFPDRKQQQKVKELNDALDQARAAAPAELAQMLALQDAKQIIEPRVFKRGNPGMPAQAIPRRYLHFFDQVSAEPFSQGSGRLELAQAIISPENPLTARVIVNRVWQHHFGQGLVSTPSDFGIQGAKPSHPELLDHLARWFMQHDWSIKQLHRYIMSSATYQQQSRSNVAGEKRDPANKLLWRMNRRRQDFETMRDTLLQVSHQLNLTVGGKSVRGIAATANKRRTLYTFIDRQNVPGLLRTFDFPSPDVSSGARNSTSVPGQSLFLMNHPLVLNAARILGEQAHKSPDSQAGIRQLFQSILQREPTSDELQAMQQFLESDQVESPPAPVIAEWEYGYGAYDEKTETLSNFKSLPFWNGKQYQGGNKLPDPKIGWVFLDNTGGHPGNDMQHVAVIRWRAPETMTVSLHGKLSHELPQGNGVRGRVLIAGKKVLGPWTLHQKSVDTNLEKIQLKQGQTIDFVVDIAGQLGFDSFAWSPEIKTQSLALTATSGKKTEQTPARQWNYSRDFRKPEPVRITPWQSLAQILLLSNEFQFID</sequence>
<keyword evidence="1" id="KW-0732">Signal</keyword>
<dbReference type="AlphaFoldDB" id="A0A517PJT3"/>
<feature type="domain" description="Cytochrome C Planctomycete-type" evidence="4">
    <location>
        <begin position="58"/>
        <end position="113"/>
    </location>
</feature>
<gene>
    <name evidence="5" type="ORF">HG66A1_14100</name>
</gene>
<name>A0A517PJT3_9PLAN</name>
<dbReference type="InterPro" id="IPR011429">
    <property type="entry name" value="Cyt_c_Planctomycete-type"/>
</dbReference>
<dbReference type="InterPro" id="IPR011444">
    <property type="entry name" value="DUF1549"/>
</dbReference>
<evidence type="ECO:0000256" key="1">
    <source>
        <dbReference type="SAM" id="SignalP"/>
    </source>
</evidence>
<evidence type="ECO:0000313" key="6">
    <source>
        <dbReference type="Proteomes" id="UP000320421"/>
    </source>
</evidence>
<dbReference type="Pfam" id="PF07583">
    <property type="entry name" value="PSCyt2"/>
    <property type="match status" value="1"/>
</dbReference>
<dbReference type="InterPro" id="IPR022655">
    <property type="entry name" value="DUF1553"/>
</dbReference>
<feature type="signal peptide" evidence="1">
    <location>
        <begin position="1"/>
        <end position="27"/>
    </location>
</feature>
<evidence type="ECO:0000259" key="4">
    <source>
        <dbReference type="Pfam" id="PF07635"/>
    </source>
</evidence>
<dbReference type="Pfam" id="PF07587">
    <property type="entry name" value="PSD1"/>
    <property type="match status" value="1"/>
</dbReference>
<dbReference type="PANTHER" id="PTHR35889:SF3">
    <property type="entry name" value="F-BOX DOMAIN-CONTAINING PROTEIN"/>
    <property type="match status" value="1"/>
</dbReference>
<dbReference type="Proteomes" id="UP000320421">
    <property type="component" value="Chromosome"/>
</dbReference>
<dbReference type="EMBL" id="CP036266">
    <property type="protein sequence ID" value="QDT19642.1"/>
    <property type="molecule type" value="Genomic_DNA"/>
</dbReference>
<accession>A0A517PJT3</accession>
<evidence type="ECO:0000313" key="5">
    <source>
        <dbReference type="EMBL" id="QDT19642.1"/>
    </source>
</evidence>
<keyword evidence="6" id="KW-1185">Reference proteome</keyword>
<proteinExistence type="predicted"/>
<evidence type="ECO:0000259" key="2">
    <source>
        <dbReference type="Pfam" id="PF07583"/>
    </source>
</evidence>
<organism evidence="5 6">
    <name type="scientific">Gimesia chilikensis</name>
    <dbReference type="NCBI Taxonomy" id="2605989"/>
    <lineage>
        <taxon>Bacteria</taxon>
        <taxon>Pseudomonadati</taxon>
        <taxon>Planctomycetota</taxon>
        <taxon>Planctomycetia</taxon>
        <taxon>Planctomycetales</taxon>
        <taxon>Planctomycetaceae</taxon>
        <taxon>Gimesia</taxon>
    </lineage>
</organism>